<keyword evidence="2" id="KW-1185">Reference proteome</keyword>
<evidence type="ECO:0000313" key="2">
    <source>
        <dbReference type="Proteomes" id="UP000225706"/>
    </source>
</evidence>
<dbReference type="PANTHER" id="PTHR31051:SF1">
    <property type="entry name" value="PROTEASOME ASSEMBLY CHAPERONE 3"/>
    <property type="match status" value="1"/>
</dbReference>
<dbReference type="InterPro" id="IPR018788">
    <property type="entry name" value="Proteasome_assmbl_chp_3"/>
</dbReference>
<proteinExistence type="predicted"/>
<reference evidence="2" key="1">
    <citation type="journal article" date="2017" name="bioRxiv">
        <title>Comparative analysis of the genomes of Stylophora pistillata and Acropora digitifera provides evidence for extensive differences between species of corals.</title>
        <authorList>
            <person name="Voolstra C.R."/>
            <person name="Li Y."/>
            <person name="Liew Y.J."/>
            <person name="Baumgarten S."/>
            <person name="Zoccola D."/>
            <person name="Flot J.-F."/>
            <person name="Tambutte S."/>
            <person name="Allemand D."/>
            <person name="Aranda M."/>
        </authorList>
    </citation>
    <scope>NUCLEOTIDE SEQUENCE [LARGE SCALE GENOMIC DNA]</scope>
</reference>
<dbReference type="AlphaFoldDB" id="A0A2B4SBW9"/>
<dbReference type="Proteomes" id="UP000225706">
    <property type="component" value="Unassembled WGS sequence"/>
</dbReference>
<name>A0A2B4SBW9_STYPI</name>
<dbReference type="Pfam" id="PF10178">
    <property type="entry name" value="PAC3"/>
    <property type="match status" value="1"/>
</dbReference>
<evidence type="ECO:0000313" key="1">
    <source>
        <dbReference type="EMBL" id="PFX26310.1"/>
    </source>
</evidence>
<dbReference type="EMBL" id="LSMT01000129">
    <property type="protein sequence ID" value="PFX26310.1"/>
    <property type="molecule type" value="Genomic_DNA"/>
</dbReference>
<sequence length="123" mass="13817">MAAQIVKTRQTAAIIEGILTEVFCSAYQDRIFVIVSQIEKIGTLVSVNKMSPTESSLKREAQTFNTRILMGSDEEIWHVYAKQIGALITEHASKPVLLGIALKKHSPQILQQILKLLETNRVW</sequence>
<keyword evidence="1" id="KW-0647">Proteasome</keyword>
<comment type="caution">
    <text evidence="1">The sequence shown here is derived from an EMBL/GenBank/DDBJ whole genome shotgun (WGS) entry which is preliminary data.</text>
</comment>
<organism evidence="1 2">
    <name type="scientific">Stylophora pistillata</name>
    <name type="common">Smooth cauliflower coral</name>
    <dbReference type="NCBI Taxonomy" id="50429"/>
    <lineage>
        <taxon>Eukaryota</taxon>
        <taxon>Metazoa</taxon>
        <taxon>Cnidaria</taxon>
        <taxon>Anthozoa</taxon>
        <taxon>Hexacorallia</taxon>
        <taxon>Scleractinia</taxon>
        <taxon>Astrocoeniina</taxon>
        <taxon>Pocilloporidae</taxon>
        <taxon>Stylophora</taxon>
    </lineage>
</organism>
<gene>
    <name evidence="1" type="primary">Psmg3</name>
    <name evidence="1" type="ORF">AWC38_SpisGene8992</name>
</gene>
<dbReference type="OrthoDB" id="5839at2759"/>
<dbReference type="GO" id="GO:0000502">
    <property type="term" value="C:proteasome complex"/>
    <property type="evidence" value="ECO:0007669"/>
    <property type="project" value="UniProtKB-KW"/>
</dbReference>
<accession>A0A2B4SBW9</accession>
<dbReference type="STRING" id="50429.A0A2B4SBW9"/>
<dbReference type="PANTHER" id="PTHR31051">
    <property type="entry name" value="PROTEASOME ASSEMBLY CHAPERONE 3"/>
    <property type="match status" value="1"/>
</dbReference>
<dbReference type="InterPro" id="IPR053720">
    <property type="entry name" value="Psm_Assembly_Chaperone"/>
</dbReference>
<dbReference type="GO" id="GO:0043248">
    <property type="term" value="P:proteasome assembly"/>
    <property type="evidence" value="ECO:0007669"/>
    <property type="project" value="InterPro"/>
</dbReference>
<dbReference type="Gene3D" id="3.30.230.90">
    <property type="match status" value="1"/>
</dbReference>
<protein>
    <submittedName>
        <fullName evidence="1">Proteasome assembly chaperone 3</fullName>
    </submittedName>
</protein>